<evidence type="ECO:0000259" key="2">
    <source>
        <dbReference type="Pfam" id="PF16220"/>
    </source>
</evidence>
<sequence length="330" mass="36059">MNLDFPSPPSGNDMDTADMPMLRKQARAWAIKLKTGRPSADDVAEFQLWRGQSPAHAQAWSAAARDWKTVDETTQAFAALRRPRAARPDAPRRGRRLFLGAAASAFGTLAVVGILRPPMGLWPSWSELRADYRTGTGEQRAVSLGQNVSMSLNTQTSIAVAHRGGVQRISLIAGEAAVSAYSAACELLAEDSRLVMSDADVEIRRLAHGRVRVRCRRGEAELRHPARAVALAAGQQLIYDRRQAGTPTALPAQDDAWRQGIVVFDNMPLADAVEEINRYRPGRVVLLDSAAANRRFSARLKIAALDEAIDLLEAVHHVRVRRVGDLVLLG</sequence>
<dbReference type="InterPro" id="IPR032508">
    <property type="entry name" value="FecR_C"/>
</dbReference>
<evidence type="ECO:0000259" key="3">
    <source>
        <dbReference type="Pfam" id="PF16344"/>
    </source>
</evidence>
<name>A0A1M6BD43_9BURK</name>
<dbReference type="InterPro" id="IPR032623">
    <property type="entry name" value="FecR_N"/>
</dbReference>
<gene>
    <name evidence="4" type="ORF">SAMN04488135_1256</name>
</gene>
<feature type="domain" description="Protein FecR C-terminal" evidence="3">
    <location>
        <begin position="262"/>
        <end position="325"/>
    </location>
</feature>
<dbReference type="Gene3D" id="3.55.50.30">
    <property type="match status" value="1"/>
</dbReference>
<protein>
    <submittedName>
        <fullName evidence="4">FecR family protein</fullName>
    </submittedName>
</protein>
<evidence type="ECO:0000259" key="1">
    <source>
        <dbReference type="Pfam" id="PF04773"/>
    </source>
</evidence>
<dbReference type="Gene3D" id="2.60.120.1440">
    <property type="match status" value="1"/>
</dbReference>
<dbReference type="PANTHER" id="PTHR30273">
    <property type="entry name" value="PERIPLASMIC SIGNAL SENSOR AND SIGMA FACTOR ACTIVATOR FECR-RELATED"/>
    <property type="match status" value="1"/>
</dbReference>
<reference evidence="4 5" key="1">
    <citation type="submission" date="2016-11" db="EMBL/GenBank/DDBJ databases">
        <authorList>
            <person name="Jaros S."/>
            <person name="Januszkiewicz K."/>
            <person name="Wedrychowicz H."/>
        </authorList>
    </citation>
    <scope>NUCLEOTIDE SEQUENCE [LARGE SCALE GENOMIC DNA]</scope>
    <source>
        <strain evidence="4 5">CGMCC 1.10190</strain>
    </source>
</reference>
<dbReference type="PIRSF" id="PIRSF018266">
    <property type="entry name" value="FecR"/>
    <property type="match status" value="1"/>
</dbReference>
<dbReference type="Proteomes" id="UP000184226">
    <property type="component" value="Unassembled WGS sequence"/>
</dbReference>
<dbReference type="Pfam" id="PF04773">
    <property type="entry name" value="FecR"/>
    <property type="match status" value="1"/>
</dbReference>
<keyword evidence="5" id="KW-1185">Reference proteome</keyword>
<dbReference type="Pfam" id="PF16220">
    <property type="entry name" value="DUF4880"/>
    <property type="match status" value="1"/>
</dbReference>
<dbReference type="InterPro" id="IPR006860">
    <property type="entry name" value="FecR"/>
</dbReference>
<evidence type="ECO:0000313" key="5">
    <source>
        <dbReference type="Proteomes" id="UP000184226"/>
    </source>
</evidence>
<evidence type="ECO:0000313" key="4">
    <source>
        <dbReference type="EMBL" id="SHI46651.1"/>
    </source>
</evidence>
<organism evidence="4 5">
    <name type="scientific">Pollutimonas bauzanensis</name>
    <dbReference type="NCBI Taxonomy" id="658167"/>
    <lineage>
        <taxon>Bacteria</taxon>
        <taxon>Pseudomonadati</taxon>
        <taxon>Pseudomonadota</taxon>
        <taxon>Betaproteobacteria</taxon>
        <taxon>Burkholderiales</taxon>
        <taxon>Alcaligenaceae</taxon>
        <taxon>Pollutimonas</taxon>
    </lineage>
</organism>
<dbReference type="InterPro" id="IPR012373">
    <property type="entry name" value="Ferrdict_sens_TM"/>
</dbReference>
<feature type="domain" description="FecR N-terminal" evidence="2">
    <location>
        <begin position="24"/>
        <end position="65"/>
    </location>
</feature>
<proteinExistence type="predicted"/>
<dbReference type="GO" id="GO:0016989">
    <property type="term" value="F:sigma factor antagonist activity"/>
    <property type="evidence" value="ECO:0007669"/>
    <property type="project" value="TreeGrafter"/>
</dbReference>
<dbReference type="AlphaFoldDB" id="A0A1M6BD43"/>
<accession>A0A1M6BD43</accession>
<dbReference type="Pfam" id="PF16344">
    <property type="entry name" value="FecR_C"/>
    <property type="match status" value="1"/>
</dbReference>
<dbReference type="STRING" id="658167.SAMN04488135_1256"/>
<feature type="domain" description="FecR protein" evidence="1">
    <location>
        <begin position="131"/>
        <end position="220"/>
    </location>
</feature>
<dbReference type="EMBL" id="FQXE01000025">
    <property type="protein sequence ID" value="SHI46651.1"/>
    <property type="molecule type" value="Genomic_DNA"/>
</dbReference>
<dbReference type="RefSeq" id="WP_073110065.1">
    <property type="nucleotide sequence ID" value="NZ_FQXE01000025.1"/>
</dbReference>
<dbReference type="PANTHER" id="PTHR30273:SF2">
    <property type="entry name" value="PROTEIN FECR"/>
    <property type="match status" value="1"/>
</dbReference>